<dbReference type="PROSITE" id="PS00101">
    <property type="entry name" value="HEXAPEP_TRANSFERASES"/>
    <property type="match status" value="1"/>
</dbReference>
<accession>A0A132F7V5</accession>
<dbReference type="SUPFAM" id="SSF51161">
    <property type="entry name" value="Trimeric LpxA-like enzymes"/>
    <property type="match status" value="1"/>
</dbReference>
<evidence type="ECO:0000256" key="4">
    <source>
        <dbReference type="ARBA" id="ARBA00023315"/>
    </source>
</evidence>
<dbReference type="InterPro" id="IPR011004">
    <property type="entry name" value="Trimer_LpxA-like_sf"/>
</dbReference>
<dbReference type="InterPro" id="IPR001451">
    <property type="entry name" value="Hexapep"/>
</dbReference>
<dbReference type="Pfam" id="PF00132">
    <property type="entry name" value="Hexapep"/>
    <property type="match status" value="1"/>
</dbReference>
<gene>
    <name evidence="5" type="ORF">WT57_06660</name>
</gene>
<dbReference type="GO" id="GO:0005829">
    <property type="term" value="C:cytosol"/>
    <property type="evidence" value="ECO:0007669"/>
    <property type="project" value="TreeGrafter"/>
</dbReference>
<evidence type="ECO:0000256" key="2">
    <source>
        <dbReference type="ARBA" id="ARBA00022679"/>
    </source>
</evidence>
<sequence length="207" mass="22906">MKYLWIHRERPRPGSRRWWVVWAKRALMLRRLVRLALIQARLRAKGVKIGELSVLYRFRIQGSPARISIGSHSFVSEDVTMAAHDRITIGSRVVINDGVNILTASHALGDPHWRMYSREVRIDDYAWIATNATILPGVHIGTGAVVGAGAVVRSDVAPYAVVVGNPAAPVATTRVRTLAYDPALFSAPFEAWVGANNQTKLEGEYGK</sequence>
<proteinExistence type="inferred from homology"/>
<keyword evidence="4" id="KW-0012">Acyltransferase</keyword>
<dbReference type="InterPro" id="IPR018357">
    <property type="entry name" value="Hexapep_transf_CS"/>
</dbReference>
<keyword evidence="2" id="KW-0808">Transferase</keyword>
<evidence type="ECO:0000313" key="5">
    <source>
        <dbReference type="EMBL" id="KWF72278.1"/>
    </source>
</evidence>
<dbReference type="PANTHER" id="PTHR23416:SF23">
    <property type="entry name" value="ACETYLTRANSFERASE C18B11.09C-RELATED"/>
    <property type="match status" value="1"/>
</dbReference>
<comment type="similarity">
    <text evidence="1">Belongs to the transferase hexapeptide repeat family.</text>
</comment>
<keyword evidence="3" id="KW-0677">Repeat</keyword>
<dbReference type="GO" id="GO:0008374">
    <property type="term" value="F:O-acyltransferase activity"/>
    <property type="evidence" value="ECO:0007669"/>
    <property type="project" value="TreeGrafter"/>
</dbReference>
<dbReference type="EMBL" id="LPJX01000001">
    <property type="protein sequence ID" value="KWF72278.1"/>
    <property type="molecule type" value="Genomic_DNA"/>
</dbReference>
<evidence type="ECO:0008006" key="7">
    <source>
        <dbReference type="Google" id="ProtNLM"/>
    </source>
</evidence>
<name>A0A132F7V5_9BURK</name>
<organism evidence="5 6">
    <name type="scientific">Burkholderia pseudomultivorans</name>
    <dbReference type="NCBI Taxonomy" id="1207504"/>
    <lineage>
        <taxon>Bacteria</taxon>
        <taxon>Pseudomonadati</taxon>
        <taxon>Pseudomonadota</taxon>
        <taxon>Betaproteobacteria</taxon>
        <taxon>Burkholderiales</taxon>
        <taxon>Burkholderiaceae</taxon>
        <taxon>Burkholderia</taxon>
        <taxon>Burkholderia cepacia complex</taxon>
    </lineage>
</organism>
<dbReference type="Proteomes" id="UP000061512">
    <property type="component" value="Unassembled WGS sequence"/>
</dbReference>
<dbReference type="PANTHER" id="PTHR23416">
    <property type="entry name" value="SIALIC ACID SYNTHASE-RELATED"/>
    <property type="match status" value="1"/>
</dbReference>
<evidence type="ECO:0000256" key="3">
    <source>
        <dbReference type="ARBA" id="ARBA00022737"/>
    </source>
</evidence>
<dbReference type="CDD" id="cd04647">
    <property type="entry name" value="LbH_MAT_like"/>
    <property type="match status" value="1"/>
</dbReference>
<reference evidence="5 6" key="1">
    <citation type="submission" date="2015-11" db="EMBL/GenBank/DDBJ databases">
        <title>Expanding the genomic diversity of Burkholderia species for the development of highly accurate diagnostics.</title>
        <authorList>
            <person name="Sahl J."/>
            <person name="Keim P."/>
            <person name="Wagner D."/>
        </authorList>
    </citation>
    <scope>NUCLEOTIDE SEQUENCE [LARGE SCALE GENOMIC DNA]</scope>
    <source>
        <strain evidence="5 6">MSMB574WGS</strain>
    </source>
</reference>
<evidence type="ECO:0000256" key="1">
    <source>
        <dbReference type="ARBA" id="ARBA00007274"/>
    </source>
</evidence>
<evidence type="ECO:0000313" key="6">
    <source>
        <dbReference type="Proteomes" id="UP000061512"/>
    </source>
</evidence>
<dbReference type="AlphaFoldDB" id="A0A132F7V5"/>
<dbReference type="InterPro" id="IPR051159">
    <property type="entry name" value="Hexapeptide_acetyltransf"/>
</dbReference>
<protein>
    <recommendedName>
        <fullName evidence="7">Acetyltransferase</fullName>
    </recommendedName>
</protein>
<comment type="caution">
    <text evidence="5">The sequence shown here is derived from an EMBL/GenBank/DDBJ whole genome shotgun (WGS) entry which is preliminary data.</text>
</comment>
<dbReference type="Gene3D" id="2.160.10.10">
    <property type="entry name" value="Hexapeptide repeat proteins"/>
    <property type="match status" value="1"/>
</dbReference>